<organism evidence="6 7">
    <name type="scientific">Tegillarca granosa</name>
    <name type="common">Malaysian cockle</name>
    <name type="synonym">Anadara granosa</name>
    <dbReference type="NCBI Taxonomy" id="220873"/>
    <lineage>
        <taxon>Eukaryota</taxon>
        <taxon>Metazoa</taxon>
        <taxon>Spiralia</taxon>
        <taxon>Lophotrochozoa</taxon>
        <taxon>Mollusca</taxon>
        <taxon>Bivalvia</taxon>
        <taxon>Autobranchia</taxon>
        <taxon>Pteriomorphia</taxon>
        <taxon>Arcoida</taxon>
        <taxon>Arcoidea</taxon>
        <taxon>Arcidae</taxon>
        <taxon>Tegillarca</taxon>
    </lineage>
</organism>
<dbReference type="InterPro" id="IPR011009">
    <property type="entry name" value="Kinase-like_dom_sf"/>
</dbReference>
<protein>
    <recommendedName>
        <fullName evidence="5">ethanolamine kinase</fullName>
        <ecNumber evidence="5">2.7.1.82</ecNumber>
    </recommendedName>
</protein>
<name>A0ABQ9E733_TEGGR</name>
<dbReference type="SUPFAM" id="SSF56112">
    <property type="entry name" value="Protein kinase-like (PK-like)"/>
    <property type="match status" value="1"/>
</dbReference>
<dbReference type="Pfam" id="PF01633">
    <property type="entry name" value="Choline_kinase"/>
    <property type="match status" value="1"/>
</dbReference>
<evidence type="ECO:0000256" key="5">
    <source>
        <dbReference type="ARBA" id="ARBA00038874"/>
    </source>
</evidence>
<dbReference type="EMBL" id="JARBDR010000921">
    <property type="protein sequence ID" value="KAJ8299325.1"/>
    <property type="molecule type" value="Genomic_DNA"/>
</dbReference>
<dbReference type="Proteomes" id="UP001217089">
    <property type="component" value="Unassembled WGS sequence"/>
</dbReference>
<evidence type="ECO:0000256" key="1">
    <source>
        <dbReference type="ARBA" id="ARBA00023209"/>
    </source>
</evidence>
<comment type="similarity">
    <text evidence="4">Belongs to the choline/ethanolamine kinase family.</text>
</comment>
<dbReference type="Gene3D" id="3.30.200.20">
    <property type="entry name" value="Phosphorylase Kinase, domain 1"/>
    <property type="match status" value="1"/>
</dbReference>
<dbReference type="Gene3D" id="3.90.1200.10">
    <property type="match status" value="1"/>
</dbReference>
<keyword evidence="1" id="KW-0443">Lipid metabolism</keyword>
<reference evidence="6 7" key="1">
    <citation type="submission" date="2022-12" db="EMBL/GenBank/DDBJ databases">
        <title>Chromosome-level genome of Tegillarca granosa.</title>
        <authorList>
            <person name="Kim J."/>
        </authorList>
    </citation>
    <scope>NUCLEOTIDE SEQUENCE [LARGE SCALE GENOMIC DNA]</scope>
    <source>
        <strain evidence="6">Teg-2019</strain>
        <tissue evidence="6">Adductor muscle</tissue>
    </source>
</reference>
<dbReference type="CDD" id="cd05157">
    <property type="entry name" value="ETNK_euk"/>
    <property type="match status" value="1"/>
</dbReference>
<accession>A0ABQ9E733</accession>
<evidence type="ECO:0000313" key="6">
    <source>
        <dbReference type="EMBL" id="KAJ8299325.1"/>
    </source>
</evidence>
<evidence type="ECO:0000256" key="2">
    <source>
        <dbReference type="ARBA" id="ARBA00023264"/>
    </source>
</evidence>
<gene>
    <name evidence="6" type="ORF">KUTeg_023385</name>
</gene>
<comment type="pathway">
    <text evidence="3">Phospholipid metabolism; phosphatidylethanolamine biosynthesis; phosphatidylethanolamine from ethanolamine: step 1/3.</text>
</comment>
<dbReference type="PANTHER" id="PTHR22603:SF66">
    <property type="entry name" value="ETHANOLAMINE KINASE"/>
    <property type="match status" value="1"/>
</dbReference>
<keyword evidence="1" id="KW-0594">Phospholipid biosynthesis</keyword>
<keyword evidence="1" id="KW-0444">Lipid biosynthesis</keyword>
<evidence type="ECO:0000256" key="4">
    <source>
        <dbReference type="ARBA" id="ARBA00038211"/>
    </source>
</evidence>
<dbReference type="PANTHER" id="PTHR22603">
    <property type="entry name" value="CHOLINE/ETHANOALAMINE KINASE"/>
    <property type="match status" value="1"/>
</dbReference>
<evidence type="ECO:0000256" key="3">
    <source>
        <dbReference type="ARBA" id="ARBA00037883"/>
    </source>
</evidence>
<sequence>MADKQPIQIPIEIDENNINESALKVLEILRPSWNKDKIKFKRFNEGIMNILTGCYLDGKFDEDVVLIRVYGKNTELTVDRQAENEVISTLSKEGLCNDLYATLCNGTVYGFVHGVTLDQDTVKDENIAKLIAKEMVKIHSIKPKGSYPKSVFLEKLYDWIKHVPDSFDDPEVQRRFEEHIKSTKALSKELDILRQELESMECPIVLCHNDLLLKNIIYNKQKDEVKFIDYEYAMPNFRAYDIGNHFCEYAGVDEIDYSHYPDKDYQLNWIRNYLTYWKEYNNEETDVTDKDNPFILEKVCSMYQLAHFFCGVWSLIQTKYSTIDFDYLTYSIMRFHEYFKRKDEGNTVKI</sequence>
<keyword evidence="2" id="KW-1208">Phospholipid metabolism</keyword>
<evidence type="ECO:0000313" key="7">
    <source>
        <dbReference type="Proteomes" id="UP001217089"/>
    </source>
</evidence>
<keyword evidence="7" id="KW-1185">Reference proteome</keyword>
<proteinExistence type="inferred from homology"/>
<comment type="caution">
    <text evidence="6">The sequence shown here is derived from an EMBL/GenBank/DDBJ whole genome shotgun (WGS) entry which is preliminary data.</text>
</comment>
<dbReference type="EC" id="2.7.1.82" evidence="5"/>